<dbReference type="Pfam" id="PF09851">
    <property type="entry name" value="SHOCT"/>
    <property type="match status" value="1"/>
</dbReference>
<reference evidence="2" key="1">
    <citation type="submission" date="2021-11" db="EMBL/GenBank/DDBJ databases">
        <authorList>
            <consortium name="Genoscope - CEA"/>
            <person name="William W."/>
        </authorList>
    </citation>
    <scope>NUCLEOTIDE SEQUENCE</scope>
</reference>
<gene>
    <name evidence="2" type="ORF">PECAL_1P18040</name>
</gene>
<dbReference type="EMBL" id="CAKKNE010000001">
    <property type="protein sequence ID" value="CAH0365365.1"/>
    <property type="molecule type" value="Genomic_DNA"/>
</dbReference>
<feature type="domain" description="SHOCT" evidence="1">
    <location>
        <begin position="51"/>
        <end position="77"/>
    </location>
</feature>
<protein>
    <recommendedName>
        <fullName evidence="1">SHOCT domain-containing protein</fullName>
    </recommendedName>
</protein>
<dbReference type="AlphaFoldDB" id="A0A8J2WTY9"/>
<evidence type="ECO:0000313" key="3">
    <source>
        <dbReference type="Proteomes" id="UP000789595"/>
    </source>
</evidence>
<proteinExistence type="predicted"/>
<dbReference type="Proteomes" id="UP000789595">
    <property type="component" value="Unassembled WGS sequence"/>
</dbReference>
<dbReference type="InterPro" id="IPR018649">
    <property type="entry name" value="SHOCT"/>
</dbReference>
<organism evidence="2 3">
    <name type="scientific">Pelagomonas calceolata</name>
    <dbReference type="NCBI Taxonomy" id="35677"/>
    <lineage>
        <taxon>Eukaryota</taxon>
        <taxon>Sar</taxon>
        <taxon>Stramenopiles</taxon>
        <taxon>Ochrophyta</taxon>
        <taxon>Pelagophyceae</taxon>
        <taxon>Pelagomonadales</taxon>
        <taxon>Pelagomonadaceae</taxon>
        <taxon>Pelagomonas</taxon>
    </lineage>
</organism>
<accession>A0A8J2WTY9</accession>
<name>A0A8J2WTY9_9STRA</name>
<evidence type="ECO:0000259" key="1">
    <source>
        <dbReference type="Pfam" id="PF09851"/>
    </source>
</evidence>
<evidence type="ECO:0000313" key="2">
    <source>
        <dbReference type="EMBL" id="CAH0365365.1"/>
    </source>
</evidence>
<sequence length="209" mass="21946">MQPQVPPGFSPELEGEGESNAAHVVEGTVVEGTVVQPPSQPVTVMSDKAAKLKELKELLDSGVLTQAEFDAEKAKVLAGSAPVAPAAPQAMVRGQAQVQVSPGAIPCPTNPAATGPYTEKWHGPNTQMARTLMFFGGCWLCCCLIAAGPGLDDRQVWTGPAGEKYLYPTGELLPAGGGVHHGHPITIGQGQNFIVVEHRGRRGGRRGRR</sequence>
<keyword evidence="3" id="KW-1185">Reference proteome</keyword>
<comment type="caution">
    <text evidence="2">The sequence shown here is derived from an EMBL/GenBank/DDBJ whole genome shotgun (WGS) entry which is preliminary data.</text>
</comment>